<evidence type="ECO:0000313" key="2">
    <source>
        <dbReference type="EMBL" id="TFK79086.1"/>
    </source>
</evidence>
<dbReference type="AlphaFoldDB" id="A0A5C3NNK2"/>
<proteinExistence type="predicted"/>
<dbReference type="PANTHER" id="PTHR31912:SF34">
    <property type="entry name" value="NOTOCHORD-RELATED PROTEIN"/>
    <property type="match status" value="1"/>
</dbReference>
<accession>A0A5C3NNK2</accession>
<protein>
    <recommendedName>
        <fullName evidence="4">C2H2-type domain-containing protein</fullName>
    </recommendedName>
</protein>
<keyword evidence="3" id="KW-1185">Reference proteome</keyword>
<dbReference type="EMBL" id="ML212173">
    <property type="protein sequence ID" value="TFK79086.1"/>
    <property type="molecule type" value="Genomic_DNA"/>
</dbReference>
<sequence length="1228" mass="136738">MIFVQYGPSYIPGWEPGVGPKHKKWRCIACESASWFNYGGARRHEQTPTHQDAVEHQLRRASRVASTSTAPPPPLGVGYDRVVGPLARVLQDVSTAIDDAAPWTPAAQQDREDDRGQRSIDWDTVSHEVGGTIAPARTQAALSALTSKLDDWLLGGEGELDSDSEPAESTELGELPTSGCSCVPWTANFKLMYGVPDPMGAGTRRSRNAPADPEWFPWPDKQTCVLDILRHLPRSLFSDQQMEIILWAMDVLGVDHRPSLFVLKTIDTMLQNVCGIGSIRHKGPLGHVYYVNELAGLIAQELGNPRVRPHLRFYPEDAGQKLKECWQASRWLCELSPDIATPMVRVGERDYYVYEPTKLVDGQLVVPFRWYTRASGPSGVQQLYGEGWKLVAVRFSDGSRGYMVHEYEHVTFATTALSLLFPDLVRTFSADDLPDPRNIIGRKTESIHGSEGVHPWTYTDPACGNPWRARATKENKHHRVVAFPMWLYCDDTSGNMSKKWNKHNSWLFTAAGLPRALAHQEANVHFLSTSNTAPPLEMLHGIVGDLEIGQSEGFWAWDVVDQEMILVIPVVLAILGDNPMQSEIACHIGLAGKFFCRNCMVYGHDSPDNPSKTTKQTGGDSRPPSVASDSSADSQASQKKKGKQKETMQELIDRARRFLGDTFQQHFTDRLFTFGRKLRGRKGDKQDLLDLFMADDLPADIISPVWRIKDLDPHQDTPVEILHVVLLGFIKYFWRDAIARVSDEQKTLLKTRLSSLDVSGLGFPPLSGDTLVSYAGSLTGRDFRVISQVAPFVLYDLVPKRCYEAWVALSALVPLIWQPEIDDLDAHLNRLQRAIDYFLDCTARWTPRWFNKPKFHILRHLVSHIRRFGPAVLFATEGFESFNAVVRGKSVHSNRQAPSRDIARAFARANRNRHLLCGGVFLYRERNDPHAHDDHTNVRYDDRASAWRTAGALPLALASQPRFGTQDVISSLLPDEGCLQSGTPGDRLLTPAPPAHLLRRLGTCRLTSDELFCFGTTLTAAYAMSSSHRRPNTDQLVSKCASLLGRTGESVSLGDWVLIEDPSPREHGAGGFFTIGHVVEILQIHGSIAAQANCADSVLLERFRCNSFDDLYGLPKLQSVGWLDVLLCPVNVQHNSDLLLNTFQMRNARYIQQLRLEREPLDREAAIFEGAQAEIDTQKGNGEAQRTGGTSVRRSALSAASAMAAGPSRLSQTTVAAHSLLLTDPTRM</sequence>
<evidence type="ECO:0000256" key="1">
    <source>
        <dbReference type="SAM" id="MobiDB-lite"/>
    </source>
</evidence>
<evidence type="ECO:0008006" key="4">
    <source>
        <dbReference type="Google" id="ProtNLM"/>
    </source>
</evidence>
<gene>
    <name evidence="2" type="ORF">K466DRAFT_506164</name>
</gene>
<organism evidence="2 3">
    <name type="scientific">Polyporus arcularius HHB13444</name>
    <dbReference type="NCBI Taxonomy" id="1314778"/>
    <lineage>
        <taxon>Eukaryota</taxon>
        <taxon>Fungi</taxon>
        <taxon>Dikarya</taxon>
        <taxon>Basidiomycota</taxon>
        <taxon>Agaricomycotina</taxon>
        <taxon>Agaricomycetes</taxon>
        <taxon>Polyporales</taxon>
        <taxon>Polyporaceae</taxon>
        <taxon>Polyporus</taxon>
    </lineage>
</organism>
<dbReference type="InParanoid" id="A0A5C3NNK2"/>
<name>A0A5C3NNK2_9APHY</name>
<dbReference type="PANTHER" id="PTHR31912">
    <property type="entry name" value="IP13529P"/>
    <property type="match status" value="1"/>
</dbReference>
<dbReference type="STRING" id="1314778.A0A5C3NNK2"/>
<dbReference type="Proteomes" id="UP000308197">
    <property type="component" value="Unassembled WGS sequence"/>
</dbReference>
<feature type="region of interest" description="Disordered" evidence="1">
    <location>
        <begin position="607"/>
        <end position="647"/>
    </location>
</feature>
<feature type="compositionally biased region" description="Acidic residues" evidence="1">
    <location>
        <begin position="158"/>
        <end position="168"/>
    </location>
</feature>
<feature type="compositionally biased region" description="Low complexity" evidence="1">
    <location>
        <begin position="627"/>
        <end position="637"/>
    </location>
</feature>
<feature type="region of interest" description="Disordered" evidence="1">
    <location>
        <begin position="156"/>
        <end position="175"/>
    </location>
</feature>
<evidence type="ECO:0000313" key="3">
    <source>
        <dbReference type="Proteomes" id="UP000308197"/>
    </source>
</evidence>
<reference evidence="2 3" key="1">
    <citation type="journal article" date="2019" name="Nat. Ecol. Evol.">
        <title>Megaphylogeny resolves global patterns of mushroom evolution.</title>
        <authorList>
            <person name="Varga T."/>
            <person name="Krizsan K."/>
            <person name="Foldi C."/>
            <person name="Dima B."/>
            <person name="Sanchez-Garcia M."/>
            <person name="Sanchez-Ramirez S."/>
            <person name="Szollosi G.J."/>
            <person name="Szarkandi J.G."/>
            <person name="Papp V."/>
            <person name="Albert L."/>
            <person name="Andreopoulos W."/>
            <person name="Angelini C."/>
            <person name="Antonin V."/>
            <person name="Barry K.W."/>
            <person name="Bougher N.L."/>
            <person name="Buchanan P."/>
            <person name="Buyck B."/>
            <person name="Bense V."/>
            <person name="Catcheside P."/>
            <person name="Chovatia M."/>
            <person name="Cooper J."/>
            <person name="Damon W."/>
            <person name="Desjardin D."/>
            <person name="Finy P."/>
            <person name="Geml J."/>
            <person name="Haridas S."/>
            <person name="Hughes K."/>
            <person name="Justo A."/>
            <person name="Karasinski D."/>
            <person name="Kautmanova I."/>
            <person name="Kiss B."/>
            <person name="Kocsube S."/>
            <person name="Kotiranta H."/>
            <person name="LaButti K.M."/>
            <person name="Lechner B.E."/>
            <person name="Liimatainen K."/>
            <person name="Lipzen A."/>
            <person name="Lukacs Z."/>
            <person name="Mihaltcheva S."/>
            <person name="Morgado L.N."/>
            <person name="Niskanen T."/>
            <person name="Noordeloos M.E."/>
            <person name="Ohm R.A."/>
            <person name="Ortiz-Santana B."/>
            <person name="Ovrebo C."/>
            <person name="Racz N."/>
            <person name="Riley R."/>
            <person name="Savchenko A."/>
            <person name="Shiryaev A."/>
            <person name="Soop K."/>
            <person name="Spirin V."/>
            <person name="Szebenyi C."/>
            <person name="Tomsovsky M."/>
            <person name="Tulloss R.E."/>
            <person name="Uehling J."/>
            <person name="Grigoriev I.V."/>
            <person name="Vagvolgyi C."/>
            <person name="Papp T."/>
            <person name="Martin F.M."/>
            <person name="Miettinen O."/>
            <person name="Hibbett D.S."/>
            <person name="Nagy L.G."/>
        </authorList>
    </citation>
    <scope>NUCLEOTIDE SEQUENCE [LARGE SCALE GENOMIC DNA]</scope>
    <source>
        <strain evidence="2 3">HHB13444</strain>
    </source>
</reference>
<feature type="compositionally biased region" description="Polar residues" evidence="1">
    <location>
        <begin position="608"/>
        <end position="619"/>
    </location>
</feature>